<dbReference type="InParanoid" id="A0A409Y6H1"/>
<reference evidence="1 2" key="1">
    <citation type="journal article" date="2018" name="Evol. Lett.">
        <title>Horizontal gene cluster transfer increased hallucinogenic mushroom diversity.</title>
        <authorList>
            <person name="Reynolds H.T."/>
            <person name="Vijayakumar V."/>
            <person name="Gluck-Thaler E."/>
            <person name="Korotkin H.B."/>
            <person name="Matheny P.B."/>
            <person name="Slot J.C."/>
        </authorList>
    </citation>
    <scope>NUCLEOTIDE SEQUENCE [LARGE SCALE GENOMIC DNA]</scope>
    <source>
        <strain evidence="1 2">2629</strain>
    </source>
</reference>
<sequence length="108" mass="11922">MSSIPSHSAIPDFYYFCFGAYEPFLTTLGFLGSLVDPIAVGLSSSRTQPRLNSIYPPGSQCTSFLAKRHNAPNHFASSYSCNTTPTRPCLLALRLRKLICTLRRTDTS</sequence>
<keyword evidence="2" id="KW-1185">Reference proteome</keyword>
<protein>
    <submittedName>
        <fullName evidence="1">Uncharacterized protein</fullName>
    </submittedName>
</protein>
<dbReference type="OrthoDB" id="2937326at2759"/>
<dbReference type="Proteomes" id="UP000284842">
    <property type="component" value="Unassembled WGS sequence"/>
</dbReference>
<dbReference type="EMBL" id="NHTK01001382">
    <property type="protein sequence ID" value="PPQ98563.1"/>
    <property type="molecule type" value="Genomic_DNA"/>
</dbReference>
<evidence type="ECO:0000313" key="2">
    <source>
        <dbReference type="Proteomes" id="UP000284842"/>
    </source>
</evidence>
<dbReference type="AlphaFoldDB" id="A0A409Y6H1"/>
<accession>A0A409Y6H1</accession>
<organism evidence="1 2">
    <name type="scientific">Panaeolus cyanescens</name>
    <dbReference type="NCBI Taxonomy" id="181874"/>
    <lineage>
        <taxon>Eukaryota</taxon>
        <taxon>Fungi</taxon>
        <taxon>Dikarya</taxon>
        <taxon>Basidiomycota</taxon>
        <taxon>Agaricomycotina</taxon>
        <taxon>Agaricomycetes</taxon>
        <taxon>Agaricomycetidae</taxon>
        <taxon>Agaricales</taxon>
        <taxon>Agaricineae</taxon>
        <taxon>Galeropsidaceae</taxon>
        <taxon>Panaeolus</taxon>
    </lineage>
</organism>
<comment type="caution">
    <text evidence="1">The sequence shown here is derived from an EMBL/GenBank/DDBJ whole genome shotgun (WGS) entry which is preliminary data.</text>
</comment>
<evidence type="ECO:0000313" key="1">
    <source>
        <dbReference type="EMBL" id="PPQ98563.1"/>
    </source>
</evidence>
<dbReference type="STRING" id="181874.A0A409Y6H1"/>
<proteinExistence type="predicted"/>
<gene>
    <name evidence="1" type="ORF">CVT24_004054</name>
</gene>
<name>A0A409Y6H1_9AGAR</name>